<accession>A0A0U1AQ03</accession>
<dbReference type="AlphaFoldDB" id="A0A0U1AQ03"/>
<dbReference type="Proteomes" id="UP000045782">
    <property type="component" value="Unassembled WGS sequence"/>
</dbReference>
<dbReference type="NCBIfam" id="TIGR00026">
    <property type="entry name" value="hi_GC_TIGR00026"/>
    <property type="match status" value="1"/>
</dbReference>
<dbReference type="Gene3D" id="2.30.110.10">
    <property type="entry name" value="Electron Transport, Fmn-binding Protein, Chain A"/>
    <property type="match status" value="1"/>
</dbReference>
<dbReference type="InterPro" id="IPR012349">
    <property type="entry name" value="Split_barrel_FMN-bd"/>
</dbReference>
<protein>
    <submittedName>
        <fullName evidence="1">Deazaflavin-dependent nitroreductase family protein</fullName>
    </submittedName>
</protein>
<dbReference type="InterPro" id="IPR004378">
    <property type="entry name" value="F420H2_quin_Rdtase"/>
</dbReference>
<evidence type="ECO:0000313" key="2">
    <source>
        <dbReference type="Proteomes" id="UP000045782"/>
    </source>
</evidence>
<name>A0A0U1AQ03_9MYCO</name>
<proteinExistence type="predicted"/>
<dbReference type="GO" id="GO:0016491">
    <property type="term" value="F:oxidoreductase activity"/>
    <property type="evidence" value="ECO:0007669"/>
    <property type="project" value="InterPro"/>
</dbReference>
<gene>
    <name evidence="1" type="ORF">ERS075579_00675</name>
</gene>
<evidence type="ECO:0000313" key="1">
    <source>
        <dbReference type="EMBL" id="CPV35472.1"/>
    </source>
</evidence>
<reference evidence="1 2" key="1">
    <citation type="submission" date="2015-03" db="EMBL/GenBank/DDBJ databases">
        <authorList>
            <person name="Murphy D."/>
        </authorList>
    </citation>
    <scope>NUCLEOTIDE SEQUENCE [LARGE SCALE GENOMIC DNA]</scope>
    <source>
        <strain evidence="1 2">PAP088</strain>
    </source>
</reference>
<sequence>MSANNQPGVPMLLPEWLERAQIKYINPLMAPIARFLPSFATVTHYGRTSGTKYETTVNAFRKGNVVSIALIHGKTNWTKNVIAAGGADITLFGGRKIHVINPRIVEQGQGDPALTRATRQVNKRAGVFVADIAQ</sequence>
<organism evidence="1 2">
    <name type="scientific">Mycobacteroides abscessus</name>
    <dbReference type="NCBI Taxonomy" id="36809"/>
    <lineage>
        <taxon>Bacteria</taxon>
        <taxon>Bacillati</taxon>
        <taxon>Actinomycetota</taxon>
        <taxon>Actinomycetes</taxon>
        <taxon>Mycobacteriales</taxon>
        <taxon>Mycobacteriaceae</taxon>
        <taxon>Mycobacteroides</taxon>
    </lineage>
</organism>
<dbReference type="EMBL" id="CSWP01000001">
    <property type="protein sequence ID" value="CPV35472.1"/>
    <property type="molecule type" value="Genomic_DNA"/>
</dbReference>